<keyword evidence="1" id="KW-0812">Transmembrane</keyword>
<keyword evidence="1" id="KW-0472">Membrane</keyword>
<accession>A0A0E9WUR0</accession>
<keyword evidence="1" id="KW-1133">Transmembrane helix</keyword>
<feature type="transmembrane region" description="Helical" evidence="1">
    <location>
        <begin position="20"/>
        <end position="40"/>
    </location>
</feature>
<name>A0A0E9WUR0_ANGAN</name>
<proteinExistence type="predicted"/>
<protein>
    <submittedName>
        <fullName evidence="2">Uncharacterized protein</fullName>
    </submittedName>
</protein>
<evidence type="ECO:0000256" key="1">
    <source>
        <dbReference type="SAM" id="Phobius"/>
    </source>
</evidence>
<reference evidence="2" key="2">
    <citation type="journal article" date="2015" name="Fish Shellfish Immunol.">
        <title>Early steps in the European eel (Anguilla anguilla)-Vibrio vulnificus interaction in the gills: Role of the RtxA13 toxin.</title>
        <authorList>
            <person name="Callol A."/>
            <person name="Pajuelo D."/>
            <person name="Ebbesson L."/>
            <person name="Teles M."/>
            <person name="MacKenzie S."/>
            <person name="Amaro C."/>
        </authorList>
    </citation>
    <scope>NUCLEOTIDE SEQUENCE</scope>
</reference>
<sequence>MVRYDGCAHTTITVSGIQVWTMWGLCVGIVFWVCEFLLILL</sequence>
<evidence type="ECO:0000313" key="2">
    <source>
        <dbReference type="EMBL" id="JAH93223.1"/>
    </source>
</evidence>
<dbReference type="AlphaFoldDB" id="A0A0E9WUR0"/>
<reference evidence="2" key="1">
    <citation type="submission" date="2014-11" db="EMBL/GenBank/DDBJ databases">
        <authorList>
            <person name="Amaro Gonzalez C."/>
        </authorList>
    </citation>
    <scope>NUCLEOTIDE SEQUENCE</scope>
</reference>
<dbReference type="EMBL" id="GBXM01015354">
    <property type="protein sequence ID" value="JAH93223.1"/>
    <property type="molecule type" value="Transcribed_RNA"/>
</dbReference>
<organism evidence="2">
    <name type="scientific">Anguilla anguilla</name>
    <name type="common">European freshwater eel</name>
    <name type="synonym">Muraena anguilla</name>
    <dbReference type="NCBI Taxonomy" id="7936"/>
    <lineage>
        <taxon>Eukaryota</taxon>
        <taxon>Metazoa</taxon>
        <taxon>Chordata</taxon>
        <taxon>Craniata</taxon>
        <taxon>Vertebrata</taxon>
        <taxon>Euteleostomi</taxon>
        <taxon>Actinopterygii</taxon>
        <taxon>Neopterygii</taxon>
        <taxon>Teleostei</taxon>
        <taxon>Anguilliformes</taxon>
        <taxon>Anguillidae</taxon>
        <taxon>Anguilla</taxon>
    </lineage>
</organism>